<dbReference type="EMBL" id="CAJOBZ010000092">
    <property type="protein sequence ID" value="CAF4958641.1"/>
    <property type="molecule type" value="Genomic_DNA"/>
</dbReference>
<evidence type="ECO:0000313" key="2">
    <source>
        <dbReference type="Proteomes" id="UP000663880"/>
    </source>
</evidence>
<reference evidence="1" key="1">
    <citation type="submission" date="2021-02" db="EMBL/GenBank/DDBJ databases">
        <authorList>
            <person name="Steward A R."/>
        </authorList>
    </citation>
    <scope>NUCLEOTIDE SEQUENCE</scope>
</reference>
<dbReference type="Proteomes" id="UP000663880">
    <property type="component" value="Unassembled WGS sequence"/>
</dbReference>
<name>A0A821YDQ0_9NEOP</name>
<sequence length="86" mass="9388">MSEEHDVKCVTSEITNESETDLCTVVPENEPCANSVGAIDCQNDIGAKKGTLSWTEEGSQFRVSWNLLEGTATDKDYVALCLKGKF</sequence>
<organism evidence="1 2">
    <name type="scientific">Pieris macdunnoughi</name>
    <dbReference type="NCBI Taxonomy" id="345717"/>
    <lineage>
        <taxon>Eukaryota</taxon>
        <taxon>Metazoa</taxon>
        <taxon>Ecdysozoa</taxon>
        <taxon>Arthropoda</taxon>
        <taxon>Hexapoda</taxon>
        <taxon>Insecta</taxon>
        <taxon>Pterygota</taxon>
        <taxon>Neoptera</taxon>
        <taxon>Endopterygota</taxon>
        <taxon>Lepidoptera</taxon>
        <taxon>Glossata</taxon>
        <taxon>Ditrysia</taxon>
        <taxon>Papilionoidea</taxon>
        <taxon>Pieridae</taxon>
        <taxon>Pierinae</taxon>
        <taxon>Pieris</taxon>
    </lineage>
</organism>
<protein>
    <submittedName>
        <fullName evidence="1">Uncharacterized protein</fullName>
    </submittedName>
</protein>
<dbReference type="OrthoDB" id="6930981at2759"/>
<proteinExistence type="predicted"/>
<evidence type="ECO:0000313" key="1">
    <source>
        <dbReference type="EMBL" id="CAF4958641.1"/>
    </source>
</evidence>
<keyword evidence="2" id="KW-1185">Reference proteome</keyword>
<accession>A0A821YDQ0</accession>
<dbReference type="AlphaFoldDB" id="A0A821YDQ0"/>
<gene>
    <name evidence="1" type="ORF">PMACD_LOCUS16516</name>
</gene>
<comment type="caution">
    <text evidence="1">The sequence shown here is derived from an EMBL/GenBank/DDBJ whole genome shotgun (WGS) entry which is preliminary data.</text>
</comment>